<dbReference type="CDD" id="cd04318">
    <property type="entry name" value="EcAsnRS_like_N"/>
    <property type="match status" value="1"/>
</dbReference>
<organism evidence="9 10">
    <name type="scientific">Cladonia borealis</name>
    <dbReference type="NCBI Taxonomy" id="184061"/>
    <lineage>
        <taxon>Eukaryota</taxon>
        <taxon>Fungi</taxon>
        <taxon>Dikarya</taxon>
        <taxon>Ascomycota</taxon>
        <taxon>Pezizomycotina</taxon>
        <taxon>Lecanoromycetes</taxon>
        <taxon>OSLEUM clade</taxon>
        <taxon>Lecanoromycetidae</taxon>
        <taxon>Lecanorales</taxon>
        <taxon>Lecanorineae</taxon>
        <taxon>Cladoniaceae</taxon>
        <taxon>Cladonia</taxon>
    </lineage>
</organism>
<dbReference type="GO" id="GO:0003676">
    <property type="term" value="F:nucleic acid binding"/>
    <property type="evidence" value="ECO:0007669"/>
    <property type="project" value="InterPro"/>
</dbReference>
<dbReference type="Pfam" id="PF01336">
    <property type="entry name" value="tRNA_anti-codon"/>
    <property type="match status" value="1"/>
</dbReference>
<evidence type="ECO:0000256" key="4">
    <source>
        <dbReference type="ARBA" id="ARBA00022741"/>
    </source>
</evidence>
<dbReference type="AlphaFoldDB" id="A0AA39RBA2"/>
<dbReference type="GO" id="GO:0005739">
    <property type="term" value="C:mitochondrion"/>
    <property type="evidence" value="ECO:0007669"/>
    <property type="project" value="TreeGrafter"/>
</dbReference>
<dbReference type="SUPFAM" id="SSF50249">
    <property type="entry name" value="Nucleic acid-binding proteins"/>
    <property type="match status" value="1"/>
</dbReference>
<dbReference type="InterPro" id="IPR004364">
    <property type="entry name" value="Aa-tRNA-synt_II"/>
</dbReference>
<keyword evidence="7" id="KW-0030">Aminoacyl-tRNA synthetase</keyword>
<keyword evidence="6" id="KW-0648">Protein biosynthesis</keyword>
<protein>
    <recommendedName>
        <fullName evidence="2">asparagine--tRNA ligase</fullName>
        <ecNumber evidence="2">6.1.1.22</ecNumber>
    </recommendedName>
</protein>
<evidence type="ECO:0000256" key="6">
    <source>
        <dbReference type="ARBA" id="ARBA00022917"/>
    </source>
</evidence>
<accession>A0AA39RBA2</accession>
<dbReference type="GO" id="GO:0005524">
    <property type="term" value="F:ATP binding"/>
    <property type="evidence" value="ECO:0007669"/>
    <property type="project" value="UniProtKB-KW"/>
</dbReference>
<proteinExistence type="inferred from homology"/>
<dbReference type="InterPro" id="IPR004365">
    <property type="entry name" value="NA-bd_OB_tRNA"/>
</dbReference>
<dbReference type="EMBL" id="JAFEKC020000001">
    <property type="protein sequence ID" value="KAK0517444.1"/>
    <property type="molecule type" value="Genomic_DNA"/>
</dbReference>
<dbReference type="Gene3D" id="2.40.50.140">
    <property type="entry name" value="Nucleic acid-binding proteins"/>
    <property type="match status" value="1"/>
</dbReference>
<name>A0AA39RBA2_9LECA</name>
<evidence type="ECO:0000313" key="9">
    <source>
        <dbReference type="EMBL" id="KAK0517444.1"/>
    </source>
</evidence>
<keyword evidence="3" id="KW-0436">Ligase</keyword>
<dbReference type="NCBIfam" id="TIGR00457">
    <property type="entry name" value="asnS"/>
    <property type="match status" value="1"/>
</dbReference>
<dbReference type="SUPFAM" id="SSF55681">
    <property type="entry name" value="Class II aaRS and biotin synthetases"/>
    <property type="match status" value="1"/>
</dbReference>
<evidence type="ECO:0000259" key="8">
    <source>
        <dbReference type="PROSITE" id="PS50862"/>
    </source>
</evidence>
<dbReference type="Pfam" id="PF00152">
    <property type="entry name" value="tRNA-synt_2"/>
    <property type="match status" value="1"/>
</dbReference>
<dbReference type="InterPro" id="IPR004522">
    <property type="entry name" value="Asn-tRNA-ligase"/>
</dbReference>
<evidence type="ECO:0000256" key="3">
    <source>
        <dbReference type="ARBA" id="ARBA00022598"/>
    </source>
</evidence>
<evidence type="ECO:0000256" key="2">
    <source>
        <dbReference type="ARBA" id="ARBA00012816"/>
    </source>
</evidence>
<dbReference type="InterPro" id="IPR006195">
    <property type="entry name" value="aa-tRNA-synth_II"/>
</dbReference>
<gene>
    <name evidence="9" type="ORF">JMJ35_000599</name>
</gene>
<evidence type="ECO:0000256" key="5">
    <source>
        <dbReference type="ARBA" id="ARBA00022840"/>
    </source>
</evidence>
<feature type="domain" description="Aminoacyl-transfer RNA synthetases class-II family profile" evidence="8">
    <location>
        <begin position="180"/>
        <end position="536"/>
    </location>
</feature>
<reference evidence="9" key="1">
    <citation type="submission" date="2023-03" db="EMBL/GenBank/DDBJ databases">
        <title>Complete genome of Cladonia borealis.</title>
        <authorList>
            <person name="Park H."/>
        </authorList>
    </citation>
    <scope>NUCLEOTIDE SEQUENCE</scope>
    <source>
        <strain evidence="9">ANT050790</strain>
    </source>
</reference>
<sequence length="546" mass="61333">MIWRSFLLSHGCSSSRIPNRPFPSLRVLQSRAHSASAVRTSKPNVAAVLNSKPSGDGLAITVTGSVRTIRNQKHHSFLELGDGSTTQTLQALLEPAQADGLGTGTTIEITGVWRPSPVGKAQQNELKAESIRVLGKTDAERYPIQKKYHSAEYLRTLPHLRLRTPLNALLARMRSECDFAFANFFRDRHFIRLQPPLITSSDCEGAGEVFTVSSNQSISATGESPENPQSDNVPFFRDPKFLTVSSQLHLEAFVNEHPKVWTFSPTFRAERSDTPRHVSEFWMLEAEMQTESLHEVMELVEDMIRSLTLHLQGLGCIEELIRADRGSGHTNTIEPALRAHFLEQRWQGLLRSSWPRITYEDAIHRLQDAINTKQANFQYHPSWDTGLQLEHERHLAETVGHGSPLFVTDYPSKIKPFYMLPSTTNMTGERIEHKTVSCFDLLLPDMCEVVGGSLREHRTQNLTQAMRDNGLNVAPESTISHQGTSAKPSPSLQRGSLDWYVDLRRYGSVPHGGFGLGFDRLLGYLAGISNIKDVVPWPRYYGRCDC</sequence>
<dbReference type="GO" id="GO:0006421">
    <property type="term" value="P:asparaginyl-tRNA aminoacylation"/>
    <property type="evidence" value="ECO:0007669"/>
    <property type="project" value="InterPro"/>
</dbReference>
<dbReference type="GO" id="GO:0004816">
    <property type="term" value="F:asparagine-tRNA ligase activity"/>
    <property type="evidence" value="ECO:0007669"/>
    <property type="project" value="UniProtKB-EC"/>
</dbReference>
<keyword evidence="5" id="KW-0067">ATP-binding</keyword>
<dbReference type="PRINTS" id="PR01042">
    <property type="entry name" value="TRNASYNTHASP"/>
</dbReference>
<evidence type="ECO:0000256" key="1">
    <source>
        <dbReference type="ARBA" id="ARBA00008226"/>
    </source>
</evidence>
<dbReference type="PANTHER" id="PTHR22594">
    <property type="entry name" value="ASPARTYL/LYSYL-TRNA SYNTHETASE"/>
    <property type="match status" value="1"/>
</dbReference>
<dbReference type="InterPro" id="IPR012340">
    <property type="entry name" value="NA-bd_OB-fold"/>
</dbReference>
<dbReference type="Proteomes" id="UP001166286">
    <property type="component" value="Unassembled WGS sequence"/>
</dbReference>
<evidence type="ECO:0000256" key="7">
    <source>
        <dbReference type="ARBA" id="ARBA00023146"/>
    </source>
</evidence>
<dbReference type="EC" id="6.1.1.22" evidence="2"/>
<evidence type="ECO:0000313" key="10">
    <source>
        <dbReference type="Proteomes" id="UP001166286"/>
    </source>
</evidence>
<comment type="similarity">
    <text evidence="1">Belongs to the class-II aminoacyl-tRNA synthetase family.</text>
</comment>
<dbReference type="PANTHER" id="PTHR22594:SF34">
    <property type="entry name" value="ASPARAGINE--TRNA LIGASE, MITOCHONDRIAL-RELATED"/>
    <property type="match status" value="1"/>
</dbReference>
<keyword evidence="4" id="KW-0547">Nucleotide-binding</keyword>
<keyword evidence="10" id="KW-1185">Reference proteome</keyword>
<dbReference type="InterPro" id="IPR045864">
    <property type="entry name" value="aa-tRNA-synth_II/BPL/LPL"/>
</dbReference>
<comment type="caution">
    <text evidence="9">The sequence shown here is derived from an EMBL/GenBank/DDBJ whole genome shotgun (WGS) entry which is preliminary data.</text>
</comment>
<dbReference type="InterPro" id="IPR002312">
    <property type="entry name" value="Asp/Asn-tRNA-synth_IIb"/>
</dbReference>
<dbReference type="Gene3D" id="3.30.930.10">
    <property type="entry name" value="Bira Bifunctional Protein, Domain 2"/>
    <property type="match status" value="1"/>
</dbReference>
<dbReference type="PROSITE" id="PS50862">
    <property type="entry name" value="AA_TRNA_LIGASE_II"/>
    <property type="match status" value="1"/>
</dbReference>